<evidence type="ECO:0000256" key="1">
    <source>
        <dbReference type="SAM" id="Phobius"/>
    </source>
</evidence>
<dbReference type="VEuPathDB" id="FungiDB:DEHA2C01496g"/>
<dbReference type="OMA" id="YDQPHEI"/>
<keyword evidence="1" id="KW-0472">Membrane</keyword>
<dbReference type="eggNOG" id="KOG1426">
    <property type="taxonomic scope" value="Eukaryota"/>
</dbReference>
<keyword evidence="3" id="KW-1185">Reference proteome</keyword>
<dbReference type="GO" id="GO:0005743">
    <property type="term" value="C:mitochondrial inner membrane"/>
    <property type="evidence" value="ECO:0007669"/>
    <property type="project" value="TreeGrafter"/>
</dbReference>
<dbReference type="FunCoup" id="Q6BVM2">
    <property type="interactions" value="28"/>
</dbReference>
<evidence type="ECO:0000313" key="3">
    <source>
        <dbReference type="Proteomes" id="UP000000599"/>
    </source>
</evidence>
<dbReference type="OrthoDB" id="10256179at2759"/>
<accession>Q6BVM2</accession>
<feature type="transmembrane region" description="Helical" evidence="1">
    <location>
        <begin position="151"/>
        <end position="169"/>
    </location>
</feature>
<organism evidence="2 3">
    <name type="scientific">Debaryomyces hansenii (strain ATCC 36239 / CBS 767 / BCRC 21394 / JCM 1990 / NBRC 0083 / IGC 2968)</name>
    <name type="common">Yeast</name>
    <name type="synonym">Torulaspora hansenii</name>
    <dbReference type="NCBI Taxonomy" id="284592"/>
    <lineage>
        <taxon>Eukaryota</taxon>
        <taxon>Fungi</taxon>
        <taxon>Dikarya</taxon>
        <taxon>Ascomycota</taxon>
        <taxon>Saccharomycotina</taxon>
        <taxon>Pichiomycetes</taxon>
        <taxon>Debaryomycetaceae</taxon>
        <taxon>Debaryomyces</taxon>
    </lineage>
</organism>
<dbReference type="AlphaFoldDB" id="Q6BVM2"/>
<dbReference type="InterPro" id="IPR053245">
    <property type="entry name" value="MitoProcess-Associated"/>
</dbReference>
<dbReference type="EMBL" id="CR382135">
    <property type="protein sequence ID" value="CAG85775.2"/>
    <property type="molecule type" value="Genomic_DNA"/>
</dbReference>
<keyword evidence="1" id="KW-1133">Transmembrane helix</keyword>
<proteinExistence type="predicted"/>
<gene>
    <name evidence="2" type="ordered locus">DEHA2C01496g</name>
</gene>
<dbReference type="STRING" id="284592.Q6BVM2"/>
<dbReference type="PANTHER" id="PTHR47563">
    <property type="entry name" value="PROTEIN FMP25, MITOCHONDRIAL"/>
    <property type="match status" value="1"/>
</dbReference>
<dbReference type="Proteomes" id="UP000000599">
    <property type="component" value="Chromosome C"/>
</dbReference>
<reference evidence="2 3" key="1">
    <citation type="journal article" date="2004" name="Nature">
        <title>Genome evolution in yeasts.</title>
        <authorList>
            <consortium name="Genolevures"/>
            <person name="Dujon B."/>
            <person name="Sherman D."/>
            <person name="Fischer G."/>
            <person name="Durrens P."/>
            <person name="Casaregola S."/>
            <person name="Lafontaine I."/>
            <person name="de Montigny J."/>
            <person name="Marck C."/>
            <person name="Neuveglise C."/>
            <person name="Talla E."/>
            <person name="Goffard N."/>
            <person name="Frangeul L."/>
            <person name="Aigle M."/>
            <person name="Anthouard V."/>
            <person name="Babour A."/>
            <person name="Barbe V."/>
            <person name="Barnay S."/>
            <person name="Blanchin S."/>
            <person name="Beckerich J.M."/>
            <person name="Beyne E."/>
            <person name="Bleykasten C."/>
            <person name="Boisrame A."/>
            <person name="Boyer J."/>
            <person name="Cattolico L."/>
            <person name="Confanioleri F."/>
            <person name="de Daruvar A."/>
            <person name="Despons L."/>
            <person name="Fabre E."/>
            <person name="Fairhead C."/>
            <person name="Ferry-Dumazet H."/>
            <person name="Groppi A."/>
            <person name="Hantraye F."/>
            <person name="Hennequin C."/>
            <person name="Jauniaux N."/>
            <person name="Joyet P."/>
            <person name="Kachouri R."/>
            <person name="Kerrest A."/>
            <person name="Koszul R."/>
            <person name="Lemaire M."/>
            <person name="Lesur I."/>
            <person name="Ma L."/>
            <person name="Muller H."/>
            <person name="Nicaud J.M."/>
            <person name="Nikolski M."/>
            <person name="Oztas S."/>
            <person name="Ozier-Kalogeropoulos O."/>
            <person name="Pellenz S."/>
            <person name="Potier S."/>
            <person name="Richard G.F."/>
            <person name="Straub M.L."/>
            <person name="Suleau A."/>
            <person name="Swennene D."/>
            <person name="Tekaia F."/>
            <person name="Wesolowski-Louvel M."/>
            <person name="Westhof E."/>
            <person name="Wirth B."/>
            <person name="Zeniou-Meyer M."/>
            <person name="Zivanovic I."/>
            <person name="Bolotin-Fukuhara M."/>
            <person name="Thierry A."/>
            <person name="Bouchier C."/>
            <person name="Caudron B."/>
            <person name="Scarpelli C."/>
            <person name="Gaillardin C."/>
            <person name="Weissenbach J."/>
            <person name="Wincker P."/>
            <person name="Souciet J.L."/>
        </authorList>
    </citation>
    <scope>NUCLEOTIDE SEQUENCE [LARGE SCALE GENOMIC DNA]</scope>
    <source>
        <strain evidence="3">ATCC 36239 / CBS 767 / BCRC 21394 / JCM 1990 / NBRC 0083 / IGC 2968</strain>
    </source>
</reference>
<dbReference type="GO" id="GO:0034551">
    <property type="term" value="P:mitochondrial respiratory chain complex III assembly"/>
    <property type="evidence" value="ECO:0007669"/>
    <property type="project" value="TreeGrafter"/>
</dbReference>
<dbReference type="RefSeq" id="XP_457747.2">
    <property type="nucleotide sequence ID" value="XM_457747.1"/>
</dbReference>
<evidence type="ECO:0000313" key="2">
    <source>
        <dbReference type="EMBL" id="CAG85775.2"/>
    </source>
</evidence>
<dbReference type="PROSITE" id="PS00626">
    <property type="entry name" value="RCC1_2"/>
    <property type="match status" value="1"/>
</dbReference>
<dbReference type="InParanoid" id="Q6BVM2"/>
<sequence length="710" mass="80761">MIRHNLRISKQLCRFTELRGTGASINRLNVLRFYSDDKYKSIEDFKKQKKDYRFGHNFSSLDELDNQNQKHFTSDMHSDSSDLHEKISQSRYNQLDENDINSIIENDPRLINLKPGSAEYKHQQNLIHKEFHQRGKKEQARYEFIERFKGIGLGALALMGIVSIHQIVMNYEYLKNKVMYNFNYSVDDSKITSLDDPSKNKKTIDYLTNKLIRELSNEIIANLEKSNEVSGLYVFGSHNSQKLPFRFKFFDGMLIKDVQIFQDYLAVINEKGEFYQYHKGLKEPVLTKLGSKVTKCQISNDMVYLLTKNGEVIYTPRLDKSVSGFDRLKSRNLLGISSTKPFNKVCFLKDGSKQGFLSRNESIKDIAAGQSHILMLSSEGRLFVANTALDPSNFMNYGQFGLPALSPFGENFDQIPNNQAFELKLLNNEILTNKDGAKSIRPRSFDSIAAGKFHNIVVDTEGNVWSWGKNTFGECGSEISYKTDFQPVPKKVFTTADFFSFTKNTLPGKLDTHNWNVENVYAADESSYVKLKYSDETNEAENQHVLISFGNGLKGQLGSSRFMHVCPQPQIVKSLNNLSEYNEFAGKVVNIGIKDVSIGNNHGFVTLNNIGDYKDVLTFGDNEFGQFGNGKVAKSSKPVRLPKLIEPEDFNNAELTKNDKKVQRKLVRKVNDTTTNRLQLLDGVKLANGTSIEQVIFAGDDSSAIFYKRK</sequence>
<dbReference type="InterPro" id="IPR000408">
    <property type="entry name" value="Reg_chr_condens"/>
</dbReference>
<keyword evidence="1" id="KW-0812">Transmembrane</keyword>
<dbReference type="GeneID" id="2900321"/>
<dbReference type="KEGG" id="dha:DEHA2C01496g"/>
<dbReference type="HOGENOM" id="CLU_028610_0_0_1"/>
<dbReference type="Gene3D" id="2.130.10.30">
    <property type="entry name" value="Regulator of chromosome condensation 1/beta-lactamase-inhibitor protein II"/>
    <property type="match status" value="1"/>
</dbReference>
<dbReference type="SUPFAM" id="SSF50985">
    <property type="entry name" value="RCC1/BLIP-II"/>
    <property type="match status" value="1"/>
</dbReference>
<dbReference type="Pfam" id="PF13540">
    <property type="entry name" value="RCC1_2"/>
    <property type="match status" value="1"/>
</dbReference>
<dbReference type="PANTHER" id="PTHR47563:SF1">
    <property type="entry name" value="PROTEIN FMP25, MITOCHONDRIAL"/>
    <property type="match status" value="1"/>
</dbReference>
<dbReference type="InterPro" id="IPR009091">
    <property type="entry name" value="RCC1/BLIP-II"/>
</dbReference>
<name>Q6BVM2_DEBHA</name>
<protein>
    <submittedName>
        <fullName evidence="2">DEHA2C01496p</fullName>
    </submittedName>
</protein>